<comment type="similarity">
    <text evidence="2">Belongs to the GSP L family.</text>
</comment>
<accession>A0ABU7HL78</accession>
<evidence type="ECO:0000256" key="4">
    <source>
        <dbReference type="ARBA" id="ARBA00022475"/>
    </source>
</evidence>
<dbReference type="InterPro" id="IPR025691">
    <property type="entry name" value="GspL_pp_dom"/>
</dbReference>
<dbReference type="Gene3D" id="3.30.420.380">
    <property type="match status" value="1"/>
</dbReference>
<dbReference type="InterPro" id="IPR007812">
    <property type="entry name" value="T2SS_protein-GspL"/>
</dbReference>
<dbReference type="SUPFAM" id="SSF53067">
    <property type="entry name" value="Actin-like ATPase domain"/>
    <property type="match status" value="1"/>
</dbReference>
<evidence type="ECO:0000259" key="10">
    <source>
        <dbReference type="Pfam" id="PF12693"/>
    </source>
</evidence>
<evidence type="ECO:0000256" key="8">
    <source>
        <dbReference type="ARBA" id="ARBA00022989"/>
    </source>
</evidence>
<organism evidence="11 12">
    <name type="scientific">Pseudomonas ulcerans</name>
    <dbReference type="NCBI Taxonomy" id="3115852"/>
    <lineage>
        <taxon>Bacteria</taxon>
        <taxon>Pseudomonadati</taxon>
        <taxon>Pseudomonadota</taxon>
        <taxon>Gammaproteobacteria</taxon>
        <taxon>Pseudomonadales</taxon>
        <taxon>Pseudomonadaceae</taxon>
        <taxon>Pseudomonas</taxon>
    </lineage>
</organism>
<sequence>MKAHWRGVLPPLEQLDSKSLLRLSWLSAAGEVKVYGQLRLDEVAASIGRHPLSVYLHPLDCRLTSLQLPALPAARLATAVELAIQPLQLGDPGSVSTAWGARSADGEVPVAWLDTSQLGRIRRVLGECRLTARDVLPTPFLLPAGEAPTACIWDGCLLLRLDRQRALVYPVAEAAPAEEGWQHLGGRDDPRCWTGEVPGWGLRLAAAGGASGEGLGRAAAIWAAALLVWIGGLHWYSGELSHEGQRLETQLRQRVQAAFPELPVVLNPLQQARERLTARSSGNAESFSGLLRAAGEGGAFLDGRLERLQYAEGALQLHVLPGRNAVDLASWQSGLAGLGIQAEARDKGWHLARASVVAATEDNHE</sequence>
<dbReference type="Pfam" id="PF12693">
    <property type="entry name" value="GspL_C"/>
    <property type="match status" value="1"/>
</dbReference>
<dbReference type="NCBIfam" id="TIGR01709">
    <property type="entry name" value="typeII_sec_gspL"/>
    <property type="match status" value="1"/>
</dbReference>
<dbReference type="InterPro" id="IPR043129">
    <property type="entry name" value="ATPase_NBD"/>
</dbReference>
<evidence type="ECO:0000256" key="1">
    <source>
        <dbReference type="ARBA" id="ARBA00004533"/>
    </source>
</evidence>
<gene>
    <name evidence="11" type="primary">gspL</name>
    <name evidence="11" type="ORF">V0R50_03525</name>
</gene>
<proteinExistence type="inferred from homology"/>
<keyword evidence="3" id="KW-0813">Transport</keyword>
<evidence type="ECO:0000313" key="11">
    <source>
        <dbReference type="EMBL" id="MEE1932282.1"/>
    </source>
</evidence>
<keyword evidence="4" id="KW-1003">Cell membrane</keyword>
<keyword evidence="8" id="KW-1133">Transmembrane helix</keyword>
<evidence type="ECO:0000313" key="12">
    <source>
        <dbReference type="Proteomes" id="UP001335100"/>
    </source>
</evidence>
<dbReference type="EMBL" id="JAZDQJ010000002">
    <property type="protein sequence ID" value="MEE1932282.1"/>
    <property type="molecule type" value="Genomic_DNA"/>
</dbReference>
<evidence type="ECO:0000256" key="2">
    <source>
        <dbReference type="ARBA" id="ARBA00005318"/>
    </source>
</evidence>
<name>A0ABU7HL78_9PSED</name>
<comment type="subcellular location">
    <subcellularLocation>
        <location evidence="1">Cell inner membrane</location>
    </subcellularLocation>
</comment>
<evidence type="ECO:0000256" key="9">
    <source>
        <dbReference type="ARBA" id="ARBA00023136"/>
    </source>
</evidence>
<keyword evidence="7" id="KW-0653">Protein transport</keyword>
<comment type="caution">
    <text evidence="11">The sequence shown here is derived from an EMBL/GenBank/DDBJ whole genome shotgun (WGS) entry which is preliminary data.</text>
</comment>
<dbReference type="RefSeq" id="WP_330073233.1">
    <property type="nucleotide sequence ID" value="NZ_JAZDQJ010000002.1"/>
</dbReference>
<dbReference type="Proteomes" id="UP001335100">
    <property type="component" value="Unassembled WGS sequence"/>
</dbReference>
<keyword evidence="5" id="KW-0997">Cell inner membrane</keyword>
<protein>
    <submittedName>
        <fullName evidence="11">Type II secretion system protein GspL</fullName>
    </submittedName>
</protein>
<evidence type="ECO:0000256" key="6">
    <source>
        <dbReference type="ARBA" id="ARBA00022692"/>
    </source>
</evidence>
<evidence type="ECO:0000256" key="5">
    <source>
        <dbReference type="ARBA" id="ARBA00022519"/>
    </source>
</evidence>
<feature type="domain" description="GspL periplasmic" evidence="10">
    <location>
        <begin position="218"/>
        <end position="328"/>
    </location>
</feature>
<keyword evidence="6" id="KW-0812">Transmembrane</keyword>
<keyword evidence="9" id="KW-0472">Membrane</keyword>
<evidence type="ECO:0000256" key="3">
    <source>
        <dbReference type="ARBA" id="ARBA00022448"/>
    </source>
</evidence>
<evidence type="ECO:0000256" key="7">
    <source>
        <dbReference type="ARBA" id="ARBA00022927"/>
    </source>
</evidence>
<reference evidence="11 12" key="1">
    <citation type="submission" date="2024-01" db="EMBL/GenBank/DDBJ databases">
        <title>Unpublished Manusciprt.</title>
        <authorList>
            <person name="Duman M."/>
            <person name="Valdes E.G."/>
            <person name="Ajmi N."/>
            <person name="Altun S."/>
            <person name="Saticioglu I.B."/>
        </authorList>
    </citation>
    <scope>NUCLEOTIDE SEQUENCE [LARGE SCALE GENOMIC DNA]</scope>
    <source>
        <strain evidence="11 12">148P</strain>
    </source>
</reference>
<keyword evidence="12" id="KW-1185">Reference proteome</keyword>